<sequence length="69" mass="7418">MKVPQFLEALVRGTLGDTPDVKPGGTDEVLASRLAASFGKAVRLPCAVSVPYTGSVFLRPYQEKPSLFH</sequence>
<dbReference type="AlphaFoldDB" id="A0A8J4UCG7"/>
<comment type="caution">
    <text evidence="1">The sequence shown here is derived from an EMBL/GenBank/DDBJ whole genome shotgun (WGS) entry which is preliminary data.</text>
</comment>
<evidence type="ECO:0000313" key="1">
    <source>
        <dbReference type="EMBL" id="KAF5905968.1"/>
    </source>
</evidence>
<dbReference type="Proteomes" id="UP000727407">
    <property type="component" value="Unassembled WGS sequence"/>
</dbReference>
<dbReference type="EMBL" id="QNUK01000038">
    <property type="protein sequence ID" value="KAF5905968.1"/>
    <property type="molecule type" value="Genomic_DNA"/>
</dbReference>
<gene>
    <name evidence="1" type="ORF">DAT39_004346</name>
</gene>
<accession>A0A8J4UCG7</accession>
<reference evidence="1" key="1">
    <citation type="submission" date="2020-07" db="EMBL/GenBank/DDBJ databases">
        <title>Clarias magur genome sequencing, assembly and annotation.</title>
        <authorList>
            <person name="Kushwaha B."/>
            <person name="Kumar R."/>
            <person name="Das P."/>
            <person name="Joshi C.G."/>
            <person name="Kumar D."/>
            <person name="Nagpure N.S."/>
            <person name="Pandey M."/>
            <person name="Agarwal S."/>
            <person name="Srivastava S."/>
            <person name="Singh M."/>
            <person name="Sahoo L."/>
            <person name="Jayasankar P."/>
            <person name="Meher P.K."/>
            <person name="Koringa P.G."/>
            <person name="Iquebal M.A."/>
            <person name="Das S.P."/>
            <person name="Bit A."/>
            <person name="Patnaik S."/>
            <person name="Patel N."/>
            <person name="Shah T.M."/>
            <person name="Hinsu A."/>
            <person name="Jena J.K."/>
        </authorList>
    </citation>
    <scope>NUCLEOTIDE SEQUENCE</scope>
    <source>
        <strain evidence="1">CIFAMagur01</strain>
        <tissue evidence="1">Testis</tissue>
    </source>
</reference>
<evidence type="ECO:0000313" key="2">
    <source>
        <dbReference type="Proteomes" id="UP000727407"/>
    </source>
</evidence>
<proteinExistence type="predicted"/>
<keyword evidence="2" id="KW-1185">Reference proteome</keyword>
<protein>
    <submittedName>
        <fullName evidence="1">Ig kappa chain V-III region CBPC 101</fullName>
    </submittedName>
</protein>
<organism evidence="1 2">
    <name type="scientific">Clarias magur</name>
    <name type="common">Asian catfish</name>
    <name type="synonym">Macropteronotus magur</name>
    <dbReference type="NCBI Taxonomy" id="1594786"/>
    <lineage>
        <taxon>Eukaryota</taxon>
        <taxon>Metazoa</taxon>
        <taxon>Chordata</taxon>
        <taxon>Craniata</taxon>
        <taxon>Vertebrata</taxon>
        <taxon>Euteleostomi</taxon>
        <taxon>Actinopterygii</taxon>
        <taxon>Neopterygii</taxon>
        <taxon>Teleostei</taxon>
        <taxon>Ostariophysi</taxon>
        <taxon>Siluriformes</taxon>
        <taxon>Clariidae</taxon>
        <taxon>Clarias</taxon>
    </lineage>
</organism>
<name>A0A8J4UCG7_CLAMG</name>